<sequence length="83" mass="9228">MGSSTVDHALIARDHPHAPFAEAVYCQQRARDTDAASYLSIAFLSQQQLHIAYQVLTKTHLYLIYLLLLCSLQSSHSPEAEAT</sequence>
<dbReference type="EMBL" id="CP136895">
    <property type="protein sequence ID" value="WOL09994.1"/>
    <property type="molecule type" value="Genomic_DNA"/>
</dbReference>
<name>A0AAQ3KKZ0_9LILI</name>
<evidence type="ECO:0000313" key="1">
    <source>
        <dbReference type="EMBL" id="WOL09994.1"/>
    </source>
</evidence>
<evidence type="ECO:0000313" key="2">
    <source>
        <dbReference type="Proteomes" id="UP001327560"/>
    </source>
</evidence>
<dbReference type="AlphaFoldDB" id="A0AAQ3KKZ0"/>
<organism evidence="1 2">
    <name type="scientific">Canna indica</name>
    <name type="common">Indian-shot</name>
    <dbReference type="NCBI Taxonomy" id="4628"/>
    <lineage>
        <taxon>Eukaryota</taxon>
        <taxon>Viridiplantae</taxon>
        <taxon>Streptophyta</taxon>
        <taxon>Embryophyta</taxon>
        <taxon>Tracheophyta</taxon>
        <taxon>Spermatophyta</taxon>
        <taxon>Magnoliopsida</taxon>
        <taxon>Liliopsida</taxon>
        <taxon>Zingiberales</taxon>
        <taxon>Cannaceae</taxon>
        <taxon>Canna</taxon>
    </lineage>
</organism>
<accession>A0AAQ3KKZ0</accession>
<protein>
    <submittedName>
        <fullName evidence="1">Uncharacterized protein</fullName>
    </submittedName>
</protein>
<reference evidence="1 2" key="1">
    <citation type="submission" date="2023-10" db="EMBL/GenBank/DDBJ databases">
        <title>Chromosome-scale genome assembly provides insights into flower coloration mechanisms of Canna indica.</title>
        <authorList>
            <person name="Li C."/>
        </authorList>
    </citation>
    <scope>NUCLEOTIDE SEQUENCE [LARGE SCALE GENOMIC DNA]</scope>
    <source>
        <tissue evidence="1">Flower</tissue>
    </source>
</reference>
<proteinExistence type="predicted"/>
<gene>
    <name evidence="1" type="ORF">Cni_G18748</name>
</gene>
<dbReference type="Proteomes" id="UP001327560">
    <property type="component" value="Chromosome 6"/>
</dbReference>
<keyword evidence="2" id="KW-1185">Reference proteome</keyword>